<dbReference type="AlphaFoldDB" id="A0A0D2Q2X2"/>
<dbReference type="GO" id="GO:0006325">
    <property type="term" value="P:chromatin organization"/>
    <property type="evidence" value="ECO:0007669"/>
    <property type="project" value="UniProtKB-KW"/>
</dbReference>
<evidence type="ECO:0000256" key="1">
    <source>
        <dbReference type="ARBA" id="ARBA00022853"/>
    </source>
</evidence>
<dbReference type="InterPro" id="IPR003150">
    <property type="entry name" value="DNA-bd_RFX"/>
</dbReference>
<keyword evidence="8" id="KW-1185">Reference proteome</keyword>
<keyword evidence="1" id="KW-0156">Chromatin regulator</keyword>
<evidence type="ECO:0000313" key="8">
    <source>
        <dbReference type="Proteomes" id="UP000054270"/>
    </source>
</evidence>
<evidence type="ECO:0000256" key="3">
    <source>
        <dbReference type="ARBA" id="ARBA00023163"/>
    </source>
</evidence>
<reference evidence="8" key="1">
    <citation type="submission" date="2014-04" db="EMBL/GenBank/DDBJ databases">
        <title>Evolutionary Origins and Diversification of the Mycorrhizal Mutualists.</title>
        <authorList>
            <consortium name="DOE Joint Genome Institute"/>
            <consortium name="Mycorrhizal Genomics Consortium"/>
            <person name="Kohler A."/>
            <person name="Kuo A."/>
            <person name="Nagy L.G."/>
            <person name="Floudas D."/>
            <person name="Copeland A."/>
            <person name="Barry K.W."/>
            <person name="Cichocki N."/>
            <person name="Veneault-Fourrey C."/>
            <person name="LaButti K."/>
            <person name="Lindquist E.A."/>
            <person name="Lipzen A."/>
            <person name="Lundell T."/>
            <person name="Morin E."/>
            <person name="Murat C."/>
            <person name="Riley R."/>
            <person name="Ohm R."/>
            <person name="Sun H."/>
            <person name="Tunlid A."/>
            <person name="Henrissat B."/>
            <person name="Grigoriev I.V."/>
            <person name="Hibbett D.S."/>
            <person name="Martin F."/>
        </authorList>
    </citation>
    <scope>NUCLEOTIDE SEQUENCE [LARGE SCALE GENOMIC DNA]</scope>
    <source>
        <strain evidence="8">FD-334 SS-4</strain>
    </source>
</reference>
<keyword evidence="2" id="KW-0805">Transcription regulation</keyword>
<evidence type="ECO:0000256" key="2">
    <source>
        <dbReference type="ARBA" id="ARBA00023015"/>
    </source>
</evidence>
<feature type="domain" description="RFX-type winged-helix" evidence="6">
    <location>
        <begin position="298"/>
        <end position="374"/>
    </location>
</feature>
<dbReference type="OrthoDB" id="338531at2759"/>
<gene>
    <name evidence="7" type="ORF">HYPSUDRAFT_182332</name>
</gene>
<evidence type="ECO:0000256" key="5">
    <source>
        <dbReference type="SAM" id="MobiDB-lite"/>
    </source>
</evidence>
<evidence type="ECO:0000259" key="6">
    <source>
        <dbReference type="PROSITE" id="PS51526"/>
    </source>
</evidence>
<accession>A0A0D2Q2X2</accession>
<proteinExistence type="predicted"/>
<dbReference type="GO" id="GO:0016586">
    <property type="term" value="C:RSC-type complex"/>
    <property type="evidence" value="ECO:0007669"/>
    <property type="project" value="TreeGrafter"/>
</dbReference>
<protein>
    <recommendedName>
        <fullName evidence="6">RFX-type winged-helix domain-containing protein</fullName>
    </recommendedName>
</protein>
<dbReference type="GO" id="GO:0006355">
    <property type="term" value="P:regulation of DNA-templated transcription"/>
    <property type="evidence" value="ECO:0007669"/>
    <property type="project" value="InterPro"/>
</dbReference>
<dbReference type="PROSITE" id="PS51526">
    <property type="entry name" value="RFX_DBD"/>
    <property type="match status" value="1"/>
</dbReference>
<dbReference type="GO" id="GO:0003677">
    <property type="term" value="F:DNA binding"/>
    <property type="evidence" value="ECO:0007669"/>
    <property type="project" value="InterPro"/>
</dbReference>
<dbReference type="InterPro" id="IPR052406">
    <property type="entry name" value="Chromatin_Remodeling_Comp"/>
</dbReference>
<dbReference type="OMA" id="PQRCYEW"/>
<dbReference type="EMBL" id="KN817530">
    <property type="protein sequence ID" value="KJA25900.1"/>
    <property type="molecule type" value="Genomic_DNA"/>
</dbReference>
<keyword evidence="3" id="KW-0804">Transcription</keyword>
<keyword evidence="4" id="KW-0539">Nucleus</keyword>
<evidence type="ECO:0000313" key="7">
    <source>
        <dbReference type="EMBL" id="KJA25900.1"/>
    </source>
</evidence>
<feature type="region of interest" description="Disordered" evidence="5">
    <location>
        <begin position="535"/>
        <end position="559"/>
    </location>
</feature>
<feature type="compositionally biased region" description="Polar residues" evidence="5">
    <location>
        <begin position="445"/>
        <end position="463"/>
    </location>
</feature>
<dbReference type="Proteomes" id="UP000054270">
    <property type="component" value="Unassembled WGS sequence"/>
</dbReference>
<feature type="region of interest" description="Disordered" evidence="5">
    <location>
        <begin position="445"/>
        <end position="489"/>
    </location>
</feature>
<feature type="compositionally biased region" description="Acidic residues" evidence="5">
    <location>
        <begin position="535"/>
        <end position="547"/>
    </location>
</feature>
<name>A0A0D2Q2X2_HYPSF</name>
<evidence type="ECO:0000256" key="4">
    <source>
        <dbReference type="ARBA" id="ARBA00023242"/>
    </source>
</evidence>
<organism evidence="7 8">
    <name type="scientific">Hypholoma sublateritium (strain FD-334 SS-4)</name>
    <dbReference type="NCBI Taxonomy" id="945553"/>
    <lineage>
        <taxon>Eukaryota</taxon>
        <taxon>Fungi</taxon>
        <taxon>Dikarya</taxon>
        <taxon>Basidiomycota</taxon>
        <taxon>Agaricomycotina</taxon>
        <taxon>Agaricomycetes</taxon>
        <taxon>Agaricomycetidae</taxon>
        <taxon>Agaricales</taxon>
        <taxon>Agaricineae</taxon>
        <taxon>Strophariaceae</taxon>
        <taxon>Hypholoma</taxon>
    </lineage>
</organism>
<dbReference type="STRING" id="945553.A0A0D2Q2X2"/>
<dbReference type="PANTHER" id="PTHR22970">
    <property type="entry name" value="AT-RICH INTERACTIVE DOMAIN-CONTAINING PROTEIN 2"/>
    <property type="match status" value="1"/>
</dbReference>
<sequence length="593" mass="66925">MALSIRSGIDSEVSWALERLCRLFHNDGFLFNSLPGVIDGLFDWPEWYINEGYKQAQDYDLIFSSPPDQTLHLRYALESLFIIRNAILVEQNAHDLASHSHTVPLILNALHNLDHTKDENVEMLLDIIEIFNVVASRWVVQPRIPERSNPIPPLLRIAGQSTNRTMIIAALTALTALFSNPANSIHLTSDSASLRASVRYLPLFVDKPLLDACLNHLYSHISHQAMARSFLLHPEMPAVLRVLTSLLLHEQLGLEKTYSLDKTGTIHTAPASSPTVRDHELTKEELEDLITKPEPQRCYDWMKTMFVSKQDGELTQVDFWNLYKDCFTQYADQHALLVASDVIKNVTHVFPQAQAMVLQGPSPRFIVRGVDRRKVTNANERYRCQWDRSQCPAQPLSSPSELYEHVLEHLAPVETNEFPCLWASCPRPPLSKHALCAHVLTHLSNSQPTQKHPSQSDTITLPSENYPFPTDTPTSRPPPPPRSTTITYQVPVVDPPSTSLTALLIIRILFRTSFASADAAPRVDADHFGFPGVLEDPEEPDGTEVDDQGFTADEREGERRGRKAFVGIRKLLEDVRIRDEALMGWVSEMIDEV</sequence>
<dbReference type="PANTHER" id="PTHR22970:SF14">
    <property type="entry name" value="AT-RICH INTERACTIVE DOMAIN-CONTAINING PROTEIN 2"/>
    <property type="match status" value="1"/>
</dbReference>